<dbReference type="Gene3D" id="1.10.287.130">
    <property type="match status" value="1"/>
</dbReference>
<dbReference type="PROSITE" id="PS50109">
    <property type="entry name" value="HIS_KIN"/>
    <property type="match status" value="1"/>
</dbReference>
<dbReference type="InterPro" id="IPR036097">
    <property type="entry name" value="HisK_dim/P_sf"/>
</dbReference>
<dbReference type="SUPFAM" id="SSF47384">
    <property type="entry name" value="Homodimeric domain of signal transducing histidine kinase"/>
    <property type="match status" value="1"/>
</dbReference>
<evidence type="ECO:0000313" key="8">
    <source>
        <dbReference type="EMBL" id="TVV73107.1"/>
    </source>
</evidence>
<organism evidence="8 9">
    <name type="scientific">Alterirhizorhabdus solaris</name>
    <dbReference type="NCBI Taxonomy" id="2529389"/>
    <lineage>
        <taxon>Bacteria</taxon>
        <taxon>Pseudomonadati</taxon>
        <taxon>Pseudomonadota</taxon>
        <taxon>Alphaproteobacteria</taxon>
        <taxon>Sphingomonadales</taxon>
        <taxon>Rhizorhabdaceae</taxon>
        <taxon>Alterirhizorhabdus</taxon>
    </lineage>
</organism>
<dbReference type="PRINTS" id="PR00344">
    <property type="entry name" value="BCTRLSENSOR"/>
</dbReference>
<dbReference type="SMART" id="SM00387">
    <property type="entry name" value="HATPase_c"/>
    <property type="match status" value="1"/>
</dbReference>
<dbReference type="FunFam" id="3.30.565.10:FF:000006">
    <property type="entry name" value="Sensor histidine kinase WalK"/>
    <property type="match status" value="1"/>
</dbReference>
<evidence type="ECO:0000256" key="1">
    <source>
        <dbReference type="ARBA" id="ARBA00000085"/>
    </source>
</evidence>
<accession>A0A558R154</accession>
<keyword evidence="9" id="KW-1185">Reference proteome</keyword>
<proteinExistence type="predicted"/>
<evidence type="ECO:0000256" key="2">
    <source>
        <dbReference type="ARBA" id="ARBA00012438"/>
    </source>
</evidence>
<evidence type="ECO:0000313" key="9">
    <source>
        <dbReference type="Proteomes" id="UP000318681"/>
    </source>
</evidence>
<dbReference type="Pfam" id="PF02518">
    <property type="entry name" value="HATPase_c"/>
    <property type="match status" value="1"/>
</dbReference>
<name>A0A558R154_9SPHN</name>
<comment type="catalytic activity">
    <reaction evidence="1">
        <text>ATP + protein L-histidine = ADP + protein N-phospho-L-histidine.</text>
        <dbReference type="EC" id="2.7.13.3"/>
    </reaction>
</comment>
<evidence type="ECO:0000259" key="7">
    <source>
        <dbReference type="PROSITE" id="PS50109"/>
    </source>
</evidence>
<keyword evidence="5 8" id="KW-0418">Kinase</keyword>
<dbReference type="PANTHER" id="PTHR43711:SF1">
    <property type="entry name" value="HISTIDINE KINASE 1"/>
    <property type="match status" value="1"/>
</dbReference>
<dbReference type="SUPFAM" id="SSF55874">
    <property type="entry name" value="ATPase domain of HSP90 chaperone/DNA topoisomerase II/histidine kinase"/>
    <property type="match status" value="1"/>
</dbReference>
<evidence type="ECO:0000256" key="6">
    <source>
        <dbReference type="ARBA" id="ARBA00023012"/>
    </source>
</evidence>
<dbReference type="Proteomes" id="UP000318681">
    <property type="component" value="Unassembled WGS sequence"/>
</dbReference>
<evidence type="ECO:0000256" key="5">
    <source>
        <dbReference type="ARBA" id="ARBA00022777"/>
    </source>
</evidence>
<dbReference type="OrthoDB" id="7933832at2"/>
<dbReference type="AlphaFoldDB" id="A0A558R154"/>
<dbReference type="CDD" id="cd16922">
    <property type="entry name" value="HATPase_EvgS-ArcB-TorS-like"/>
    <property type="match status" value="1"/>
</dbReference>
<dbReference type="InterPro" id="IPR003594">
    <property type="entry name" value="HATPase_dom"/>
</dbReference>
<comment type="caution">
    <text evidence="8">The sequence shown here is derived from an EMBL/GenBank/DDBJ whole genome shotgun (WGS) entry which is preliminary data.</text>
</comment>
<keyword evidence="4" id="KW-0808">Transferase</keyword>
<dbReference type="GO" id="GO:0000155">
    <property type="term" value="F:phosphorelay sensor kinase activity"/>
    <property type="evidence" value="ECO:0007669"/>
    <property type="project" value="InterPro"/>
</dbReference>
<dbReference type="PANTHER" id="PTHR43711">
    <property type="entry name" value="TWO-COMPONENT HISTIDINE KINASE"/>
    <property type="match status" value="1"/>
</dbReference>
<evidence type="ECO:0000256" key="3">
    <source>
        <dbReference type="ARBA" id="ARBA00022553"/>
    </source>
</evidence>
<gene>
    <name evidence="8" type="ORF">FOY91_12980</name>
</gene>
<dbReference type="InterPro" id="IPR004358">
    <property type="entry name" value="Sig_transdc_His_kin-like_C"/>
</dbReference>
<dbReference type="EC" id="2.7.13.3" evidence="2"/>
<reference evidence="8 9" key="1">
    <citation type="submission" date="2019-07" db="EMBL/GenBank/DDBJ databases">
        <title>Sphingomonas solaris sp. nov., isolated from a solar panel from Boston, Massachusetts.</title>
        <authorList>
            <person name="Tanner K."/>
            <person name="Pascual J."/>
            <person name="Mancuso C."/>
            <person name="Pereto J."/>
            <person name="Khalil A."/>
            <person name="Vilanova C."/>
        </authorList>
    </citation>
    <scope>NUCLEOTIDE SEQUENCE [LARGE SCALE GENOMIC DNA]</scope>
    <source>
        <strain evidence="8 9">R4DWN</strain>
    </source>
</reference>
<dbReference type="Gene3D" id="3.30.565.10">
    <property type="entry name" value="Histidine kinase-like ATPase, C-terminal domain"/>
    <property type="match status" value="1"/>
</dbReference>
<evidence type="ECO:0000256" key="4">
    <source>
        <dbReference type="ARBA" id="ARBA00022679"/>
    </source>
</evidence>
<dbReference type="RefSeq" id="WP_145152566.1">
    <property type="nucleotide sequence ID" value="NZ_VNIM01000052.1"/>
</dbReference>
<dbReference type="EMBL" id="VNIM01000052">
    <property type="protein sequence ID" value="TVV73107.1"/>
    <property type="molecule type" value="Genomic_DNA"/>
</dbReference>
<sequence>MTTTATNAAVHGLVDAAGRLVSADPPLAALHLGAGGSDSGVLAPPALAAIVRLARRLGIIVSRGVVVAGADGDLDLWVRATPDGQDVRLAIGGWNDRASLLPSADDASVRENDFLRADADWTWTTDAALKLTALVPAGMAAVGDPLTRLFTLLPDAAGALPILDALATQTRFDNQIATIAGGDRRVRLSGLPMRDGANRFAGFRGSAVLLAPPARLVPGDAIDGDAFGQRLDAALRGPLDRIVASAETIRSHADGPLRQDYATYAADIATAGRHLLALVGDLVDLQAIERPDFRIAPGPIDLADVARRAAALLGVRASDRSVRIDRPGEGQMLPASGDFRRVLQILVNLIGNAVRYSPEGGTLWVRCERAGQGARVIVADQGRGIAPEDQARIFEKFERVDASEPGGTGLGLYISRRLARAMGGDIALESAPGRGARFILTLPIA</sequence>
<dbReference type="InterPro" id="IPR050736">
    <property type="entry name" value="Sensor_HK_Regulatory"/>
</dbReference>
<dbReference type="InterPro" id="IPR036890">
    <property type="entry name" value="HATPase_C_sf"/>
</dbReference>
<protein>
    <recommendedName>
        <fullName evidence="2">histidine kinase</fullName>
        <ecNumber evidence="2">2.7.13.3</ecNumber>
    </recommendedName>
</protein>
<keyword evidence="6" id="KW-0902">Two-component regulatory system</keyword>
<feature type="domain" description="Histidine kinase" evidence="7">
    <location>
        <begin position="230"/>
        <end position="445"/>
    </location>
</feature>
<keyword evidence="3" id="KW-0597">Phosphoprotein</keyword>
<dbReference type="InterPro" id="IPR005467">
    <property type="entry name" value="His_kinase_dom"/>
</dbReference>